<dbReference type="InterPro" id="IPR006976">
    <property type="entry name" value="VanZ-like"/>
</dbReference>
<feature type="domain" description="VanZ-like" evidence="2">
    <location>
        <begin position="40"/>
        <end position="169"/>
    </location>
</feature>
<dbReference type="PANTHER" id="PTHR36834:SF1">
    <property type="entry name" value="INTEGRAL MEMBRANE PROTEIN"/>
    <property type="match status" value="1"/>
</dbReference>
<dbReference type="RefSeq" id="WP_092041115.1">
    <property type="nucleotide sequence ID" value="NZ_FOOK01000038.1"/>
</dbReference>
<keyword evidence="1" id="KW-1133">Transmembrane helix</keyword>
<feature type="transmembrane region" description="Helical" evidence="1">
    <location>
        <begin position="87"/>
        <end position="111"/>
    </location>
</feature>
<reference evidence="3 4" key="1">
    <citation type="submission" date="2016-10" db="EMBL/GenBank/DDBJ databases">
        <authorList>
            <person name="de Groot N.N."/>
        </authorList>
    </citation>
    <scope>NUCLEOTIDE SEQUENCE [LARGE SCALE GENOMIC DNA]</scope>
    <source>
        <strain evidence="3 4">DSM 44945</strain>
    </source>
</reference>
<dbReference type="Pfam" id="PF04892">
    <property type="entry name" value="VanZ"/>
    <property type="match status" value="1"/>
</dbReference>
<evidence type="ECO:0000259" key="2">
    <source>
        <dbReference type="Pfam" id="PF04892"/>
    </source>
</evidence>
<evidence type="ECO:0000313" key="4">
    <source>
        <dbReference type="Proteomes" id="UP000198661"/>
    </source>
</evidence>
<accession>A0A1I2S6L3</accession>
<sequence length="204" mass="23148">MRIDIESIIPLAMIILVPLLIYLKKKKGRTSGYLICFAVFYIYLIYAVGYTVLPLWFDPDLLELLRSDANLMSSINLIPLRGMSIDYLLSIQVVGNIVLGIPFGFGLPFLVKSNYQSILRRGLFFALTIELVQLVISLLYQFPYRTVDINDVLLNLSGVAIGYALFCFFAWIYRKSVSKDEPTKSVWSHIHNVLTGQSVKNIGK</sequence>
<proteinExistence type="predicted"/>
<organism evidence="3 4">
    <name type="scientific">Planifilum fulgidum</name>
    <dbReference type="NCBI Taxonomy" id="201973"/>
    <lineage>
        <taxon>Bacteria</taxon>
        <taxon>Bacillati</taxon>
        <taxon>Bacillota</taxon>
        <taxon>Bacilli</taxon>
        <taxon>Bacillales</taxon>
        <taxon>Thermoactinomycetaceae</taxon>
        <taxon>Planifilum</taxon>
    </lineage>
</organism>
<protein>
    <submittedName>
        <fullName evidence="3">Glycopeptide antibiotics resistance protein</fullName>
    </submittedName>
</protein>
<dbReference type="AlphaFoldDB" id="A0A1I2S6L3"/>
<keyword evidence="1" id="KW-0812">Transmembrane</keyword>
<gene>
    <name evidence="3" type="ORF">SAMN04488025_13824</name>
</gene>
<evidence type="ECO:0000313" key="3">
    <source>
        <dbReference type="EMBL" id="SFG48448.1"/>
    </source>
</evidence>
<feature type="transmembrane region" description="Helical" evidence="1">
    <location>
        <begin position="152"/>
        <end position="173"/>
    </location>
</feature>
<feature type="transmembrane region" description="Helical" evidence="1">
    <location>
        <begin position="6"/>
        <end position="23"/>
    </location>
</feature>
<feature type="transmembrane region" description="Helical" evidence="1">
    <location>
        <begin position="35"/>
        <end position="57"/>
    </location>
</feature>
<dbReference type="InterPro" id="IPR053150">
    <property type="entry name" value="Teicoplanin_resist-assoc"/>
</dbReference>
<keyword evidence="4" id="KW-1185">Reference proteome</keyword>
<feature type="transmembrane region" description="Helical" evidence="1">
    <location>
        <begin position="123"/>
        <end position="140"/>
    </location>
</feature>
<dbReference type="Proteomes" id="UP000198661">
    <property type="component" value="Unassembled WGS sequence"/>
</dbReference>
<dbReference type="OrthoDB" id="9805025at2"/>
<dbReference type="PANTHER" id="PTHR36834">
    <property type="entry name" value="MEMBRANE PROTEIN-RELATED"/>
    <property type="match status" value="1"/>
</dbReference>
<keyword evidence="1" id="KW-0472">Membrane</keyword>
<evidence type="ECO:0000256" key="1">
    <source>
        <dbReference type="SAM" id="Phobius"/>
    </source>
</evidence>
<name>A0A1I2S6L3_9BACL</name>
<dbReference type="EMBL" id="FOOK01000038">
    <property type="protein sequence ID" value="SFG48448.1"/>
    <property type="molecule type" value="Genomic_DNA"/>
</dbReference>